<evidence type="ECO:0000259" key="9">
    <source>
        <dbReference type="Pfam" id="PF00408"/>
    </source>
</evidence>
<comment type="similarity">
    <text evidence="2 7">Belongs to the phosphohexose mutase family.</text>
</comment>
<dbReference type="InterPro" id="IPR005845">
    <property type="entry name" value="A-D-PHexomutase_a/b/a-II"/>
</dbReference>
<dbReference type="Pfam" id="PF02880">
    <property type="entry name" value="PGM_PMM_III"/>
    <property type="match status" value="1"/>
</dbReference>
<dbReference type="EMBL" id="BAABGN010000004">
    <property type="protein sequence ID" value="GAA4420796.1"/>
    <property type="molecule type" value="Genomic_DNA"/>
</dbReference>
<dbReference type="Gene3D" id="3.40.120.10">
    <property type="entry name" value="Alpha-D-Glucose-1,6-Bisphosphate, subunit A, domain 3"/>
    <property type="match status" value="3"/>
</dbReference>
<evidence type="ECO:0000256" key="8">
    <source>
        <dbReference type="SAM" id="MobiDB-lite"/>
    </source>
</evidence>
<evidence type="ECO:0000313" key="13">
    <source>
        <dbReference type="EMBL" id="GAA4417222.1"/>
    </source>
</evidence>
<proteinExistence type="inferred from homology"/>
<keyword evidence="5 7" id="KW-0460">Magnesium</keyword>
<dbReference type="InterPro" id="IPR005843">
    <property type="entry name" value="A-D-PHexomutase_C"/>
</dbReference>
<dbReference type="InterPro" id="IPR016066">
    <property type="entry name" value="A-D-PHexomutase_CS"/>
</dbReference>
<dbReference type="PANTHER" id="PTHR45745:SF1">
    <property type="entry name" value="PHOSPHOGLUCOMUTASE 2B-RELATED"/>
    <property type="match status" value="1"/>
</dbReference>
<name>A0ABP8KVP6_9MICO</name>
<dbReference type="EMBL" id="BAABGN010000002">
    <property type="protein sequence ID" value="GAA4417222.1"/>
    <property type="molecule type" value="Genomic_DNA"/>
</dbReference>
<dbReference type="Pfam" id="PF02878">
    <property type="entry name" value="PGM_PMM_I"/>
    <property type="match status" value="1"/>
</dbReference>
<dbReference type="Pfam" id="PF02879">
    <property type="entry name" value="PGM_PMM_II"/>
    <property type="match status" value="1"/>
</dbReference>
<dbReference type="InterPro" id="IPR036900">
    <property type="entry name" value="A-D-PHexomutase_C_sf"/>
</dbReference>
<reference evidence="15" key="2">
    <citation type="journal article" date="2019" name="Int. J. Syst. Evol. Microbiol.">
        <title>The Global Catalogue of Microorganisms (GCM) 10K type strain sequencing project: providing services to taxonomists for standard genome sequencing and annotation.</title>
        <authorList>
            <consortium name="The Broad Institute Genomics Platform"/>
            <consortium name="The Broad Institute Genome Sequencing Center for Infectious Disease"/>
            <person name="Wu L."/>
            <person name="Ma J."/>
        </authorList>
    </citation>
    <scope>NUCLEOTIDE SEQUENCE [LARGE SCALE GENOMIC DNA]</scope>
    <source>
        <strain evidence="15">JCM 17810</strain>
    </source>
</reference>
<keyword evidence="6" id="KW-0413">Isomerase</keyword>
<evidence type="ECO:0000256" key="4">
    <source>
        <dbReference type="ARBA" id="ARBA00022723"/>
    </source>
</evidence>
<dbReference type="InterPro" id="IPR005846">
    <property type="entry name" value="A-D-PHexomutase_a/b/a-III"/>
</dbReference>
<reference evidence="13" key="1">
    <citation type="journal article" date="2014" name="Int. J. Syst. Evol. Microbiol.">
        <title>Complete genome of a new Firmicutes species belonging to the dominant human colonic microbiota ('Ruminococcus bicirculans') reveals two chromosomes and a selective capacity to utilize plant glucans.</title>
        <authorList>
            <consortium name="NISC Comparative Sequencing Program"/>
            <person name="Wegmann U."/>
            <person name="Louis P."/>
            <person name="Goesmann A."/>
            <person name="Henrissat B."/>
            <person name="Duncan S.H."/>
            <person name="Flint H.J."/>
        </authorList>
    </citation>
    <scope>NUCLEOTIDE SEQUENCE</scope>
    <source>
        <strain evidence="13">JCM 17810</strain>
    </source>
</reference>
<evidence type="ECO:0000256" key="3">
    <source>
        <dbReference type="ARBA" id="ARBA00022553"/>
    </source>
</evidence>
<dbReference type="PROSITE" id="PS00710">
    <property type="entry name" value="PGM_PMM"/>
    <property type="match status" value="1"/>
</dbReference>
<feature type="domain" description="Alpha-D-phosphohexomutase alpha/beta/alpha" evidence="12">
    <location>
        <begin position="337"/>
        <end position="433"/>
    </location>
</feature>
<keyword evidence="4 7" id="KW-0479">Metal-binding</keyword>
<dbReference type="Pfam" id="PF00408">
    <property type="entry name" value="PGM_PMM_IV"/>
    <property type="match status" value="1"/>
</dbReference>
<evidence type="ECO:0000256" key="1">
    <source>
        <dbReference type="ARBA" id="ARBA00001946"/>
    </source>
</evidence>
<dbReference type="Gene3D" id="3.30.310.50">
    <property type="entry name" value="Alpha-D-phosphohexomutase, C-terminal domain"/>
    <property type="match status" value="1"/>
</dbReference>
<evidence type="ECO:0000259" key="10">
    <source>
        <dbReference type="Pfam" id="PF02878"/>
    </source>
</evidence>
<dbReference type="SUPFAM" id="SSF55957">
    <property type="entry name" value="Phosphoglucomutase, C-terminal domain"/>
    <property type="match status" value="1"/>
</dbReference>
<dbReference type="PRINTS" id="PR00509">
    <property type="entry name" value="PGMPMM"/>
</dbReference>
<feature type="region of interest" description="Disordered" evidence="8">
    <location>
        <begin position="480"/>
        <end position="506"/>
    </location>
</feature>
<accession>A0ABP8KVP6</accession>
<keyword evidence="3" id="KW-0597">Phosphoprotein</keyword>
<evidence type="ECO:0000256" key="5">
    <source>
        <dbReference type="ARBA" id="ARBA00022842"/>
    </source>
</evidence>
<dbReference type="InterPro" id="IPR016055">
    <property type="entry name" value="A-D-PHexomutase_a/b/a-I/II/III"/>
</dbReference>
<dbReference type="SUPFAM" id="SSF53738">
    <property type="entry name" value="Phosphoglucomutase, first 3 domains"/>
    <property type="match status" value="3"/>
</dbReference>
<dbReference type="CDD" id="cd05799">
    <property type="entry name" value="PGM2"/>
    <property type="match status" value="1"/>
</dbReference>
<dbReference type="InterPro" id="IPR005844">
    <property type="entry name" value="A-D-PHexomutase_a/b/a-I"/>
</dbReference>
<gene>
    <name evidence="13" type="ORF">GCM10023169_05480</name>
    <name evidence="14" type="ORF">GCM10023169_13090</name>
</gene>
<sequence>MQRPLHVSAEEVRAWIEADPDGTTRAELSELLARAGAEDEDAALAQEDLDSRFAGQLEFGTAGLRGELGAGPHRMNRAVVLRTAAGLSDYLAEVVGPGFTVVIGYDARYGSTAFARDTAAVVDAAGGRASLLPERGPTPLLAFALRHLGADAGVMVTASHNPPQDNGYKVYLGGRAVAGAGQGVQIVPPYDAEIAARIAAAPPAVEIPTSDGWEVLGGEVREAYLQRVASLVPPRHTRGIRIVHTSLHGVGGQTVLEALRRAGFTDVHPVPDQASPDPDFPTVAFPNPEEEGALDHAIRLARAVDADLVIANDPDADRCSAAVPDPTADGGWRQLTGDEIGSLLGEQTASAAAFTGRGVLASSVVSSRMLARIAGSHGLEHRTTLTGFKWIARTEGLVFGYEEAIGYCVDPGAVRDKDGISAAVRLAYLAAQLRDRDQTVPGALDELAQHHGVHETAQISVRVEDLSLITDTMARLRAHPPTTLAGSPVATTTDLSHGTDELPPTDGMVFETEAGDRVVVRPSGTEPKLKCYLEVVEPAGTDVPAARRAAGSRMVALRRNVSEALELE</sequence>
<evidence type="ECO:0000313" key="14">
    <source>
        <dbReference type="EMBL" id="GAA4420796.1"/>
    </source>
</evidence>
<dbReference type="RefSeq" id="WP_345214953.1">
    <property type="nucleotide sequence ID" value="NZ_BAABGN010000002.1"/>
</dbReference>
<comment type="cofactor">
    <cofactor evidence="1">
        <name>Mg(2+)</name>
        <dbReference type="ChEBI" id="CHEBI:18420"/>
    </cofactor>
</comment>
<keyword evidence="15" id="KW-1185">Reference proteome</keyword>
<dbReference type="InterPro" id="IPR005841">
    <property type="entry name" value="Alpha-D-phosphohexomutase_SF"/>
</dbReference>
<dbReference type="PANTHER" id="PTHR45745">
    <property type="entry name" value="PHOSPHOMANNOMUTASE 45A"/>
    <property type="match status" value="1"/>
</dbReference>
<evidence type="ECO:0000256" key="6">
    <source>
        <dbReference type="ARBA" id="ARBA00023235"/>
    </source>
</evidence>
<feature type="domain" description="Alpha-D-phosphohexomutase C-terminal" evidence="9">
    <location>
        <begin position="487"/>
        <end position="537"/>
    </location>
</feature>
<evidence type="ECO:0000256" key="7">
    <source>
        <dbReference type="RuleBase" id="RU004326"/>
    </source>
</evidence>
<organism evidence="13 15">
    <name type="scientific">Georgenia halophila</name>
    <dbReference type="NCBI Taxonomy" id="620889"/>
    <lineage>
        <taxon>Bacteria</taxon>
        <taxon>Bacillati</taxon>
        <taxon>Actinomycetota</taxon>
        <taxon>Actinomycetes</taxon>
        <taxon>Micrococcales</taxon>
        <taxon>Bogoriellaceae</taxon>
        <taxon>Georgenia</taxon>
    </lineage>
</organism>
<comment type="caution">
    <text evidence="13">The sequence shown here is derived from an EMBL/GenBank/DDBJ whole genome shotgun (WGS) entry which is preliminary data.</text>
</comment>
<evidence type="ECO:0000313" key="15">
    <source>
        <dbReference type="Proteomes" id="UP001500622"/>
    </source>
</evidence>
<reference evidence="13" key="3">
    <citation type="submission" date="2023-12" db="EMBL/GenBank/DDBJ databases">
        <authorList>
            <person name="Sun Q."/>
            <person name="Inoue M."/>
        </authorList>
    </citation>
    <scope>NUCLEOTIDE SEQUENCE</scope>
    <source>
        <strain evidence="13">JCM 17810</strain>
    </source>
</reference>
<dbReference type="Proteomes" id="UP001500622">
    <property type="component" value="Unassembled WGS sequence"/>
</dbReference>
<protein>
    <submittedName>
        <fullName evidence="13">Phospho-sugar mutase</fullName>
    </submittedName>
</protein>
<feature type="domain" description="Alpha-D-phosphohexomutase alpha/beta/alpha" evidence="11">
    <location>
        <begin position="222"/>
        <end position="322"/>
    </location>
</feature>
<feature type="domain" description="Alpha-D-phosphohexomutase alpha/beta/alpha" evidence="10">
    <location>
        <begin position="57"/>
        <end position="198"/>
    </location>
</feature>
<evidence type="ECO:0000259" key="12">
    <source>
        <dbReference type="Pfam" id="PF02880"/>
    </source>
</evidence>
<evidence type="ECO:0000259" key="11">
    <source>
        <dbReference type="Pfam" id="PF02879"/>
    </source>
</evidence>
<evidence type="ECO:0000256" key="2">
    <source>
        <dbReference type="ARBA" id="ARBA00010231"/>
    </source>
</evidence>